<reference evidence="1" key="1">
    <citation type="journal article" date="2014" name="Front. Microbiol.">
        <title>High frequency of phylogenetically diverse reductive dehalogenase-homologous genes in deep subseafloor sedimentary metagenomes.</title>
        <authorList>
            <person name="Kawai M."/>
            <person name="Futagami T."/>
            <person name="Toyoda A."/>
            <person name="Takaki Y."/>
            <person name="Nishi S."/>
            <person name="Hori S."/>
            <person name="Arai W."/>
            <person name="Tsubouchi T."/>
            <person name="Morono Y."/>
            <person name="Uchiyama I."/>
            <person name="Ito T."/>
            <person name="Fujiyama A."/>
            <person name="Inagaki F."/>
            <person name="Takami H."/>
        </authorList>
    </citation>
    <scope>NUCLEOTIDE SEQUENCE</scope>
    <source>
        <strain evidence="1">Expedition CK06-06</strain>
    </source>
</reference>
<gene>
    <name evidence="1" type="ORF">S01H4_46320</name>
</gene>
<proteinExistence type="predicted"/>
<comment type="caution">
    <text evidence="1">The sequence shown here is derived from an EMBL/GenBank/DDBJ whole genome shotgun (WGS) entry which is preliminary data.</text>
</comment>
<dbReference type="EMBL" id="BART01025873">
    <property type="protein sequence ID" value="GAG90888.1"/>
    <property type="molecule type" value="Genomic_DNA"/>
</dbReference>
<feature type="non-terminal residue" evidence="1">
    <location>
        <position position="1"/>
    </location>
</feature>
<name>X1C398_9ZZZZ</name>
<protein>
    <submittedName>
        <fullName evidence="1">Uncharacterized protein</fullName>
    </submittedName>
</protein>
<accession>X1C398</accession>
<evidence type="ECO:0000313" key="1">
    <source>
        <dbReference type="EMBL" id="GAG90888.1"/>
    </source>
</evidence>
<dbReference type="AlphaFoldDB" id="X1C398"/>
<sequence length="52" mass="6082">AVCSTEEKAEKCMESIKENNPTGYNFNELMFVEYEIDRLDLGPYKDSKFIKL</sequence>
<organism evidence="1">
    <name type="scientific">marine sediment metagenome</name>
    <dbReference type="NCBI Taxonomy" id="412755"/>
    <lineage>
        <taxon>unclassified sequences</taxon>
        <taxon>metagenomes</taxon>
        <taxon>ecological metagenomes</taxon>
    </lineage>
</organism>